<dbReference type="Gene3D" id="3.20.20.370">
    <property type="entry name" value="Glycoside hydrolase/deacetylase"/>
    <property type="match status" value="1"/>
</dbReference>
<dbReference type="PANTHER" id="PTHR47561">
    <property type="entry name" value="POLYSACCHARIDE DEACETYLASE FAMILY PROTEIN (AFU_ORTHOLOGUE AFUA_6G05030)"/>
    <property type="match status" value="1"/>
</dbReference>
<dbReference type="PROSITE" id="PS51677">
    <property type="entry name" value="NODB"/>
    <property type="match status" value="1"/>
</dbReference>
<comment type="caution">
    <text evidence="3">The sequence shown here is derived from an EMBL/GenBank/DDBJ whole genome shotgun (WGS) entry which is preliminary data.</text>
</comment>
<dbReference type="Proteomes" id="UP000004756">
    <property type="component" value="Unassembled WGS sequence"/>
</dbReference>
<dbReference type="Pfam" id="PF01522">
    <property type="entry name" value="Polysacc_deac_1"/>
    <property type="match status" value="1"/>
</dbReference>
<sequence length="310" mass="34699">MGGDGRRFKAPRPGREQNNTDRRSKDMRWPNGAKSAFALGFDMDGDTIWRNKTKTLPGGSGYIKGPSIGQYGTKKGALRVLEILDEFSLKSTWFIPANIVMEHPGLVETILDRGHEIGHHGLDHTGEYGATFQEQRERIERCQEIFEKYTGRRALGFRPTGALLPETERWIYSEGGFVYSSAGISGEACGWYEVEGEPTKAVNIPCRDEQMDDYVQTVFHSYPAVLVGMPRIAPYENAYSNWVREVEGMVRMGNSGSTAFHPQIAGTPGRAVIFRSFCEYLAANRDVWCATCLEIADYYKAAMEGNDDAH</sequence>
<gene>
    <name evidence="3" type="ORF">CLOSTASPAR_00273</name>
</gene>
<dbReference type="CDD" id="cd10938">
    <property type="entry name" value="CE4_HpPgdA_like"/>
    <property type="match status" value="1"/>
</dbReference>
<evidence type="ECO:0000313" key="4">
    <source>
        <dbReference type="Proteomes" id="UP000004756"/>
    </source>
</evidence>
<proteinExistence type="predicted"/>
<dbReference type="HOGENOM" id="CLU_029940_1_1_9"/>
<dbReference type="InterPro" id="IPR011330">
    <property type="entry name" value="Glyco_hydro/deAcase_b/a-brl"/>
</dbReference>
<evidence type="ECO:0000313" key="3">
    <source>
        <dbReference type="EMBL" id="EEG57631.1"/>
    </source>
</evidence>
<evidence type="ECO:0000256" key="1">
    <source>
        <dbReference type="SAM" id="MobiDB-lite"/>
    </source>
</evidence>
<reference evidence="3 4" key="2">
    <citation type="submission" date="2009-02" db="EMBL/GenBank/DDBJ databases">
        <title>Draft genome sequence of Clostridium asparagiforme (DSM 15981).</title>
        <authorList>
            <person name="Sudarsanam P."/>
            <person name="Ley R."/>
            <person name="Guruge J."/>
            <person name="Turnbaugh P.J."/>
            <person name="Mahowald M."/>
            <person name="Liep D."/>
            <person name="Gordon J."/>
        </authorList>
    </citation>
    <scope>NUCLEOTIDE SEQUENCE [LARGE SCALE GENOMIC DNA]</scope>
    <source>
        <strain evidence="3 4">DSM 15981</strain>
    </source>
</reference>
<dbReference type="InterPro" id="IPR037950">
    <property type="entry name" value="PgdA-like"/>
</dbReference>
<dbReference type="SUPFAM" id="SSF88713">
    <property type="entry name" value="Glycoside hydrolase/deacetylase"/>
    <property type="match status" value="1"/>
</dbReference>
<protein>
    <submittedName>
        <fullName evidence="3">Polysaccharide deacetylase</fullName>
    </submittedName>
</protein>
<accession>C0CTH5</accession>
<dbReference type="GO" id="GO:0016810">
    <property type="term" value="F:hydrolase activity, acting on carbon-nitrogen (but not peptide) bonds"/>
    <property type="evidence" value="ECO:0007669"/>
    <property type="project" value="InterPro"/>
</dbReference>
<organism evidence="3 4">
    <name type="scientific">[Clostridium] asparagiforme DSM 15981</name>
    <dbReference type="NCBI Taxonomy" id="518636"/>
    <lineage>
        <taxon>Bacteria</taxon>
        <taxon>Bacillati</taxon>
        <taxon>Bacillota</taxon>
        <taxon>Clostridia</taxon>
        <taxon>Lachnospirales</taxon>
        <taxon>Lachnospiraceae</taxon>
        <taxon>Enterocloster</taxon>
    </lineage>
</organism>
<dbReference type="PANTHER" id="PTHR47561:SF1">
    <property type="entry name" value="POLYSACCHARIDE DEACETYLASE FAMILY PROTEIN (AFU_ORTHOLOGUE AFUA_6G05030)"/>
    <property type="match status" value="1"/>
</dbReference>
<dbReference type="AlphaFoldDB" id="C0CTH5"/>
<dbReference type="GO" id="GO:0005975">
    <property type="term" value="P:carbohydrate metabolic process"/>
    <property type="evidence" value="ECO:0007669"/>
    <property type="project" value="InterPro"/>
</dbReference>
<feature type="domain" description="NodB homology" evidence="2">
    <location>
        <begin position="59"/>
        <end position="310"/>
    </location>
</feature>
<reference evidence="3 4" key="1">
    <citation type="submission" date="2009-01" db="EMBL/GenBank/DDBJ databases">
        <authorList>
            <person name="Fulton L."/>
            <person name="Clifton S."/>
            <person name="Fulton B."/>
            <person name="Xu J."/>
            <person name="Minx P."/>
            <person name="Pepin K.H."/>
            <person name="Johnson M."/>
            <person name="Bhonagiri V."/>
            <person name="Nash W.E."/>
            <person name="Mardis E.R."/>
            <person name="Wilson R.K."/>
        </authorList>
    </citation>
    <scope>NUCLEOTIDE SEQUENCE [LARGE SCALE GENOMIC DNA]</scope>
    <source>
        <strain evidence="3 4">DSM 15981</strain>
    </source>
</reference>
<feature type="compositionally biased region" description="Basic and acidic residues" evidence="1">
    <location>
        <begin position="1"/>
        <end position="28"/>
    </location>
</feature>
<keyword evidence="4" id="KW-1185">Reference proteome</keyword>
<feature type="region of interest" description="Disordered" evidence="1">
    <location>
        <begin position="1"/>
        <end position="29"/>
    </location>
</feature>
<evidence type="ECO:0000259" key="2">
    <source>
        <dbReference type="PROSITE" id="PS51677"/>
    </source>
</evidence>
<dbReference type="EMBL" id="ACCJ01000016">
    <property type="protein sequence ID" value="EEG57631.1"/>
    <property type="molecule type" value="Genomic_DNA"/>
</dbReference>
<name>C0CTH5_9FIRM</name>
<dbReference type="InterPro" id="IPR002509">
    <property type="entry name" value="NODB_dom"/>
</dbReference>